<dbReference type="OrthoDB" id="2133672at2759"/>
<comment type="caution">
    <text evidence="15">The sequence shown here is derived from an EMBL/GenBank/DDBJ whole genome shotgun (WGS) entry which is preliminary data.</text>
</comment>
<evidence type="ECO:0000256" key="13">
    <source>
        <dbReference type="SAM" id="Phobius"/>
    </source>
</evidence>
<dbReference type="SUPFAM" id="SSF69593">
    <property type="entry name" value="Glycerol-3-phosphate (1)-acyltransferase"/>
    <property type="match status" value="1"/>
</dbReference>
<organism evidence="15 16">
    <name type="scientific">Neocallimastix californiae</name>
    <dbReference type="NCBI Taxonomy" id="1754190"/>
    <lineage>
        <taxon>Eukaryota</taxon>
        <taxon>Fungi</taxon>
        <taxon>Fungi incertae sedis</taxon>
        <taxon>Chytridiomycota</taxon>
        <taxon>Chytridiomycota incertae sedis</taxon>
        <taxon>Neocallimastigomycetes</taxon>
        <taxon>Neocallimastigales</taxon>
        <taxon>Neocallimastigaceae</taxon>
        <taxon>Neocallimastix</taxon>
    </lineage>
</organism>
<dbReference type="SMART" id="SM00563">
    <property type="entry name" value="PlsC"/>
    <property type="match status" value="1"/>
</dbReference>
<evidence type="ECO:0000256" key="12">
    <source>
        <dbReference type="ARBA" id="ARBA00023315"/>
    </source>
</evidence>
<dbReference type="Proteomes" id="UP000193920">
    <property type="component" value="Unassembled WGS sequence"/>
</dbReference>
<keyword evidence="4" id="KW-0444">Lipid biosynthesis</keyword>
<accession>A0A1Y2D5B6</accession>
<feature type="domain" description="Phospholipid/glycerol acyltransferase" evidence="14">
    <location>
        <begin position="172"/>
        <end position="284"/>
    </location>
</feature>
<evidence type="ECO:0000256" key="5">
    <source>
        <dbReference type="ARBA" id="ARBA00022679"/>
    </source>
</evidence>
<evidence type="ECO:0000313" key="16">
    <source>
        <dbReference type="Proteomes" id="UP000193920"/>
    </source>
</evidence>
<dbReference type="GO" id="GO:0008374">
    <property type="term" value="F:O-acyltransferase activity"/>
    <property type="evidence" value="ECO:0007669"/>
    <property type="project" value="InterPro"/>
</dbReference>
<evidence type="ECO:0000256" key="6">
    <source>
        <dbReference type="ARBA" id="ARBA00022692"/>
    </source>
</evidence>
<keyword evidence="11" id="KW-1208">Phospholipid metabolism</keyword>
<keyword evidence="12" id="KW-0012">Acyltransferase</keyword>
<evidence type="ECO:0000313" key="15">
    <source>
        <dbReference type="EMBL" id="ORY54440.1"/>
    </source>
</evidence>
<dbReference type="AlphaFoldDB" id="A0A1Y2D5B6"/>
<evidence type="ECO:0000256" key="10">
    <source>
        <dbReference type="ARBA" id="ARBA00023209"/>
    </source>
</evidence>
<evidence type="ECO:0000256" key="11">
    <source>
        <dbReference type="ARBA" id="ARBA00023264"/>
    </source>
</evidence>
<keyword evidence="10" id="KW-0594">Phospholipid biosynthesis</keyword>
<evidence type="ECO:0000256" key="7">
    <source>
        <dbReference type="ARBA" id="ARBA00022989"/>
    </source>
</evidence>
<evidence type="ECO:0000256" key="4">
    <source>
        <dbReference type="ARBA" id="ARBA00022516"/>
    </source>
</evidence>
<evidence type="ECO:0000256" key="2">
    <source>
        <dbReference type="ARBA" id="ARBA00005189"/>
    </source>
</evidence>
<feature type="transmembrane region" description="Helical" evidence="13">
    <location>
        <begin position="80"/>
        <end position="103"/>
    </location>
</feature>
<keyword evidence="16" id="KW-1185">Reference proteome</keyword>
<keyword evidence="5" id="KW-0808">Transferase</keyword>
<evidence type="ECO:0000256" key="9">
    <source>
        <dbReference type="ARBA" id="ARBA00023136"/>
    </source>
</evidence>
<dbReference type="PANTHER" id="PTHR23063">
    <property type="entry name" value="PHOSPHOLIPID ACYLTRANSFERASE"/>
    <property type="match status" value="1"/>
</dbReference>
<dbReference type="GO" id="GO:0008654">
    <property type="term" value="P:phospholipid biosynthetic process"/>
    <property type="evidence" value="ECO:0007669"/>
    <property type="project" value="UniProtKB-KW"/>
</dbReference>
<dbReference type="EMBL" id="MCOG01000085">
    <property type="protein sequence ID" value="ORY54440.1"/>
    <property type="molecule type" value="Genomic_DNA"/>
</dbReference>
<keyword evidence="6 13" id="KW-0812">Transmembrane</keyword>
<feature type="transmembrane region" description="Helical" evidence="13">
    <location>
        <begin position="132"/>
        <end position="152"/>
    </location>
</feature>
<evidence type="ECO:0000259" key="14">
    <source>
        <dbReference type="SMART" id="SM00563"/>
    </source>
</evidence>
<dbReference type="Pfam" id="PF01553">
    <property type="entry name" value="Acyltransferase"/>
    <property type="match status" value="1"/>
</dbReference>
<keyword evidence="9 13" id="KW-0472">Membrane</keyword>
<proteinExistence type="inferred from homology"/>
<evidence type="ECO:0000256" key="1">
    <source>
        <dbReference type="ARBA" id="ARBA00004370"/>
    </source>
</evidence>
<dbReference type="GO" id="GO:0016020">
    <property type="term" value="C:membrane"/>
    <property type="evidence" value="ECO:0007669"/>
    <property type="project" value="UniProtKB-SubCell"/>
</dbReference>
<sequence>MPTPSEDNNENSKSYDSLISKEEEAKIFSMETVDFVKKYDANSRNLRKRKTSPIAKRLHMESICVVSKLHELKWYNYLEYGIIACTLMPLRLIATGLSIIFCLERKYINNPNSEHYGKPVHRIPKTKWRRSIINVLSKSTSKFIMFFGLGFYNVKVKDLRKKDKNGKPITAPLIIANHSSLVDVLAICSYYETTPSFLAMDWIRTTPFVGGLANAIQCIYVKPDKKTGLTHEISSRAKESEKYELPPFVIFPEGTTTNGTHLIDFKYGAFRPFVPVQPIAIKYKYKYYNPSYVVDRGFIYVLKTAMQFKNNLEIVFLPVVELETEEEKTNIQVWTEKNYQILAKELDIPLDRICTRPQKMLYLNYIRGKSDFETTEREIYKLYNQRLEEGKNSVSINENNS</sequence>
<evidence type="ECO:0000256" key="3">
    <source>
        <dbReference type="ARBA" id="ARBA00008655"/>
    </source>
</evidence>
<dbReference type="STRING" id="1754190.A0A1Y2D5B6"/>
<name>A0A1Y2D5B6_9FUNG</name>
<keyword evidence="8" id="KW-0443">Lipid metabolism</keyword>
<evidence type="ECO:0000256" key="8">
    <source>
        <dbReference type="ARBA" id="ARBA00023098"/>
    </source>
</evidence>
<comment type="similarity">
    <text evidence="3">Belongs to the 1-acyl-sn-glycerol-3-phosphate acyltransferase family.</text>
</comment>
<dbReference type="InterPro" id="IPR002123">
    <property type="entry name" value="Plipid/glycerol_acylTrfase"/>
</dbReference>
<comment type="subcellular location">
    <subcellularLocation>
        <location evidence="1">Membrane</location>
    </subcellularLocation>
</comment>
<dbReference type="InterPro" id="IPR045252">
    <property type="entry name" value="LPCAT1-like"/>
</dbReference>
<dbReference type="CDD" id="cd07991">
    <property type="entry name" value="LPLAT_LPCAT1-like"/>
    <property type="match status" value="1"/>
</dbReference>
<reference evidence="15 16" key="1">
    <citation type="submission" date="2016-08" db="EMBL/GenBank/DDBJ databases">
        <title>A Parts List for Fungal Cellulosomes Revealed by Comparative Genomics.</title>
        <authorList>
            <consortium name="DOE Joint Genome Institute"/>
            <person name="Haitjema C.H."/>
            <person name="Gilmore S.P."/>
            <person name="Henske J.K."/>
            <person name="Solomon K.V."/>
            <person name="De Groot R."/>
            <person name="Kuo A."/>
            <person name="Mondo S.J."/>
            <person name="Salamov A.A."/>
            <person name="Labutti K."/>
            <person name="Zhao Z."/>
            <person name="Chiniquy J."/>
            <person name="Barry K."/>
            <person name="Brewer H.M."/>
            <person name="Purvine S.O."/>
            <person name="Wright A.T."/>
            <person name="Boxma B."/>
            <person name="Van Alen T."/>
            <person name="Hackstein J.H."/>
            <person name="Baker S.E."/>
            <person name="Grigoriev I.V."/>
            <person name="O'Malley M.A."/>
        </authorList>
    </citation>
    <scope>NUCLEOTIDE SEQUENCE [LARGE SCALE GENOMIC DNA]</scope>
    <source>
        <strain evidence="15 16">G1</strain>
    </source>
</reference>
<protein>
    <recommendedName>
        <fullName evidence="14">Phospholipid/glycerol acyltransferase domain-containing protein</fullName>
    </recommendedName>
</protein>
<dbReference type="PANTHER" id="PTHR23063:SF52">
    <property type="entry name" value="LYSOPHOSPHATIDYLCHOLINE ACYLTRANSFERASE"/>
    <property type="match status" value="1"/>
</dbReference>
<comment type="pathway">
    <text evidence="2">Lipid metabolism.</text>
</comment>
<gene>
    <name evidence="15" type="ORF">LY90DRAFT_702364</name>
</gene>
<keyword evidence="7 13" id="KW-1133">Transmembrane helix</keyword>